<evidence type="ECO:0000256" key="1">
    <source>
        <dbReference type="SAM" id="MobiDB-lite"/>
    </source>
</evidence>
<evidence type="ECO:0000313" key="2">
    <source>
        <dbReference type="EMBL" id="GFT78865.1"/>
    </source>
</evidence>
<dbReference type="EMBL" id="BMAW01022663">
    <property type="protein sequence ID" value="GFT78865.1"/>
    <property type="molecule type" value="Genomic_DNA"/>
</dbReference>
<feature type="region of interest" description="Disordered" evidence="1">
    <location>
        <begin position="100"/>
        <end position="122"/>
    </location>
</feature>
<accession>A0A8X6PSC0</accession>
<proteinExistence type="predicted"/>
<keyword evidence="3" id="KW-1185">Reference proteome</keyword>
<comment type="caution">
    <text evidence="2">The sequence shown here is derived from an EMBL/GenBank/DDBJ whole genome shotgun (WGS) entry which is preliminary data.</text>
</comment>
<protein>
    <submittedName>
        <fullName evidence="2">Uncharacterized protein</fullName>
    </submittedName>
</protein>
<evidence type="ECO:0000313" key="3">
    <source>
        <dbReference type="Proteomes" id="UP000887013"/>
    </source>
</evidence>
<gene>
    <name evidence="2" type="ORF">NPIL_564361</name>
</gene>
<dbReference type="AlphaFoldDB" id="A0A8X6PSC0"/>
<sequence length="122" mass="13893">MYLGINRSLRGRDFRRRSPTARICSGKEFNSTGENLLSAYGNVAFVPLCILRRNLLPREWMSFRNVRKRRKRIHFIPDGASAAEAIKRGSGRHANELQIYCPVHQGRPTPGDWTRPGSAGDR</sequence>
<reference evidence="2" key="1">
    <citation type="submission" date="2020-08" db="EMBL/GenBank/DDBJ databases">
        <title>Multicomponent nature underlies the extraordinary mechanical properties of spider dragline silk.</title>
        <authorList>
            <person name="Kono N."/>
            <person name="Nakamura H."/>
            <person name="Mori M."/>
            <person name="Yoshida Y."/>
            <person name="Ohtoshi R."/>
            <person name="Malay A.D."/>
            <person name="Moran D.A.P."/>
            <person name="Tomita M."/>
            <person name="Numata K."/>
            <person name="Arakawa K."/>
        </authorList>
    </citation>
    <scope>NUCLEOTIDE SEQUENCE</scope>
</reference>
<organism evidence="2 3">
    <name type="scientific">Nephila pilipes</name>
    <name type="common">Giant wood spider</name>
    <name type="synonym">Nephila maculata</name>
    <dbReference type="NCBI Taxonomy" id="299642"/>
    <lineage>
        <taxon>Eukaryota</taxon>
        <taxon>Metazoa</taxon>
        <taxon>Ecdysozoa</taxon>
        <taxon>Arthropoda</taxon>
        <taxon>Chelicerata</taxon>
        <taxon>Arachnida</taxon>
        <taxon>Araneae</taxon>
        <taxon>Araneomorphae</taxon>
        <taxon>Entelegynae</taxon>
        <taxon>Araneoidea</taxon>
        <taxon>Nephilidae</taxon>
        <taxon>Nephila</taxon>
    </lineage>
</organism>
<dbReference type="Proteomes" id="UP000887013">
    <property type="component" value="Unassembled WGS sequence"/>
</dbReference>
<name>A0A8X6PSC0_NEPPI</name>